<organism evidence="11 12">
    <name type="scientific">Hevea brasiliensis</name>
    <name type="common">Para rubber tree</name>
    <name type="synonym">Siphonia brasiliensis</name>
    <dbReference type="NCBI Taxonomy" id="3981"/>
    <lineage>
        <taxon>Eukaryota</taxon>
        <taxon>Viridiplantae</taxon>
        <taxon>Streptophyta</taxon>
        <taxon>Embryophyta</taxon>
        <taxon>Tracheophyta</taxon>
        <taxon>Spermatophyta</taxon>
        <taxon>Magnoliopsida</taxon>
        <taxon>eudicotyledons</taxon>
        <taxon>Gunneridae</taxon>
        <taxon>Pentapetalae</taxon>
        <taxon>rosids</taxon>
        <taxon>fabids</taxon>
        <taxon>Malpighiales</taxon>
        <taxon>Euphorbiaceae</taxon>
        <taxon>Crotonoideae</taxon>
        <taxon>Micrandreae</taxon>
        <taxon>Hevea</taxon>
    </lineage>
</organism>
<proteinExistence type="predicted"/>
<dbReference type="SUPFAM" id="SSF52058">
    <property type="entry name" value="L domain-like"/>
    <property type="match status" value="3"/>
</dbReference>
<dbReference type="PRINTS" id="PR00364">
    <property type="entry name" value="DISEASERSIST"/>
</dbReference>
<keyword evidence="2" id="KW-0677">Repeat</keyword>
<evidence type="ECO:0000256" key="5">
    <source>
        <dbReference type="ARBA" id="ARBA00022840"/>
    </source>
</evidence>
<name>A0ABQ9M546_HEVBR</name>
<keyword evidence="6" id="KW-0175">Coiled coil</keyword>
<accession>A0ABQ9M546</accession>
<evidence type="ECO:0000256" key="1">
    <source>
        <dbReference type="ARBA" id="ARBA00022614"/>
    </source>
</evidence>
<evidence type="ECO:0000259" key="10">
    <source>
        <dbReference type="Pfam" id="PF25019"/>
    </source>
</evidence>
<reference evidence="11 12" key="1">
    <citation type="journal article" date="2023" name="Plant Biotechnol. J.">
        <title>Chromosome-level wild Hevea brasiliensis genome provides new tools for genomic-assisted breeding and valuable loci to elevate rubber yield.</title>
        <authorList>
            <person name="Cheng H."/>
            <person name="Song X."/>
            <person name="Hu Y."/>
            <person name="Wu T."/>
            <person name="Yang Q."/>
            <person name="An Z."/>
            <person name="Feng S."/>
            <person name="Deng Z."/>
            <person name="Wu W."/>
            <person name="Zeng X."/>
            <person name="Tu M."/>
            <person name="Wang X."/>
            <person name="Huang H."/>
        </authorList>
    </citation>
    <scope>NUCLEOTIDE SEQUENCE [LARGE SCALE GENOMIC DNA]</scope>
    <source>
        <strain evidence="11">MT/VB/25A 57/8</strain>
    </source>
</reference>
<sequence length="1316" mass="149300">MEIATNVGGAILSPVFKTLIDKLASQDLLKYASEGKVLTELKKWKEILEEIYVVLDHAEEQQMTNQLVKIWAEKLRDLAYDVEDILDEFDFEAQRRKLEAGARKVRKLIPASYAGLKFNAKMISKIKEITTRLEEIRSQKNRLDLRVIAGERSSRVRERRPTTSVVNKEEVYGREEDKKAILEFLNAKSSEAGVSVISIIGMGGLGKTTLAQLVFNEAKMNFDLAAWVLVGDDFDVFRITRTIFLWFGGHYDGEDLNFLQENLKERLLEKKFFIVLDDVWNEKYGDWTLFHGPFQHGAKGSRIVFTTRSERVSRMMGCVHSYTLKQLSYDGCLSILAQHALGATNFDEHLDLKAIGEKIARRCQGLPLAAQAIGGVLRGERNHNVWEKVLRSDIWKEETDIFPALRLSYHHLPSHLKRCFAYCAIFPKDYQFDENELVLKWMAEGFLQQQQELKQMEALGHEYFQDLLLRSFFQPSTSNKSLYVMHDLINDLAHSVSGEVCFNLDDKSKSINSYSKVRHSAFISYPYDISQRFEVFKEMNSLRTFLALPKYWGNYLASNVVHELVPTLKRLRVLSLSSYQFEELPSSIGDLKHLRYLDLYRSGIHRLPNSLSNLWNLQTLKLRWCYNLTELHAGIGNLSNLMHIDLIGTDRLVKMPREMANLTNLQTLSKFIVGKGYGLGIKELMKFPNLGGQLQIEGLQNVVNIQDAELADLKKKEGLDELALAWTNNFQNSRSDEDELLLLSFLQPHQKLRKLSVKFYGGKKFPSWIGDPSFTNMVDVELCSCPNIISLPPLGLLSKLRNLRIEGIGGVAEVSVEFYGHNSSSLQPFPSLETLEIQNMLELKHWACSDGRNEEAAGNFPKLHELTIINCPKLDGKLPRCLPSLKKLNIEKCQEMILRSVPDLTSLTTLKIKSISGLAKLDEVVTQALVALEDLVICGCSQLMYLWQDSTNLDKLACLHNLEISRCWKLMSLVAKEEGLLPCNLEVLSVEGCCELENLPNRLHSLASLRILSITYCPKLVHFPATGLPCSLKGLHIQSCDSLESMPESIMQVSNTSNERTHLEDLRVIGCSSLTSLPVDEFPHSVKRIQFCCWTTQLLESLDDRFSHLTKLVIRNSPKLESFPESGLAIPNLSRFTIEDCANLKSLPNQMQNLKSLVSLAIRNCGGLVSFPEGGLPPNLIYLSIFYCENLTQPMSEWRLQRLASLQNLEIRGTSPSTEMVSFPDEECQLLPSSLTSLAVGGFENLKSISRGLQNLTSLDQLRINYCPKLRSLPKEGLPSTLAELHIIECPLLQKRCTKKKGKYWPDIANIPYLHI</sequence>
<evidence type="ECO:0000256" key="2">
    <source>
        <dbReference type="ARBA" id="ARBA00022737"/>
    </source>
</evidence>
<dbReference type="Pfam" id="PF23559">
    <property type="entry name" value="WHD_DRP"/>
    <property type="match status" value="1"/>
</dbReference>
<evidence type="ECO:0000259" key="7">
    <source>
        <dbReference type="Pfam" id="PF00931"/>
    </source>
</evidence>
<dbReference type="Pfam" id="PF18052">
    <property type="entry name" value="Rx_N"/>
    <property type="match status" value="1"/>
</dbReference>
<dbReference type="SUPFAM" id="SSF52540">
    <property type="entry name" value="P-loop containing nucleoside triphosphate hydrolases"/>
    <property type="match status" value="1"/>
</dbReference>
<dbReference type="Gene3D" id="3.80.10.10">
    <property type="entry name" value="Ribonuclease Inhibitor"/>
    <property type="match status" value="4"/>
</dbReference>
<comment type="caution">
    <text evidence="11">The sequence shown here is derived from an EMBL/GenBank/DDBJ whole genome shotgun (WGS) entry which is preliminary data.</text>
</comment>
<evidence type="ECO:0000313" key="12">
    <source>
        <dbReference type="Proteomes" id="UP001174677"/>
    </source>
</evidence>
<keyword evidence="4" id="KW-0611">Plant defense</keyword>
<dbReference type="InterPro" id="IPR027417">
    <property type="entry name" value="P-loop_NTPase"/>
</dbReference>
<dbReference type="InterPro" id="IPR058922">
    <property type="entry name" value="WHD_DRP"/>
</dbReference>
<dbReference type="InterPro" id="IPR056789">
    <property type="entry name" value="LRR_R13L1-DRL21"/>
</dbReference>
<feature type="domain" description="R13L1/DRL21-like LRR repeat region" evidence="10">
    <location>
        <begin position="681"/>
        <end position="807"/>
    </location>
</feature>
<evidence type="ECO:0000313" key="11">
    <source>
        <dbReference type="EMBL" id="KAJ9174560.1"/>
    </source>
</evidence>
<dbReference type="Pfam" id="PF25019">
    <property type="entry name" value="LRR_R13L1-DRL21"/>
    <property type="match status" value="1"/>
</dbReference>
<dbReference type="Pfam" id="PF00931">
    <property type="entry name" value="NB-ARC"/>
    <property type="match status" value="1"/>
</dbReference>
<dbReference type="CDD" id="cd14798">
    <property type="entry name" value="RX-CC_like"/>
    <property type="match status" value="1"/>
</dbReference>
<dbReference type="InterPro" id="IPR038005">
    <property type="entry name" value="RX-like_CC"/>
</dbReference>
<evidence type="ECO:0000256" key="4">
    <source>
        <dbReference type="ARBA" id="ARBA00022821"/>
    </source>
</evidence>
<dbReference type="Gene3D" id="3.40.50.300">
    <property type="entry name" value="P-loop containing nucleotide triphosphate hydrolases"/>
    <property type="match status" value="1"/>
</dbReference>
<evidence type="ECO:0008006" key="13">
    <source>
        <dbReference type="Google" id="ProtNLM"/>
    </source>
</evidence>
<evidence type="ECO:0000256" key="6">
    <source>
        <dbReference type="SAM" id="Coils"/>
    </source>
</evidence>
<protein>
    <recommendedName>
        <fullName evidence="13">Rx N-terminal domain-containing protein</fullName>
    </recommendedName>
</protein>
<dbReference type="Gene3D" id="1.10.10.10">
    <property type="entry name" value="Winged helix-like DNA-binding domain superfamily/Winged helix DNA-binding domain"/>
    <property type="match status" value="1"/>
</dbReference>
<dbReference type="Proteomes" id="UP001174677">
    <property type="component" value="Chromosome 8"/>
</dbReference>
<dbReference type="PANTHER" id="PTHR36766:SF51">
    <property type="entry name" value="DISEASE RESISTANCE RPP13-LIKE PROTEIN 1"/>
    <property type="match status" value="1"/>
</dbReference>
<keyword evidence="3" id="KW-0547">Nucleotide-binding</keyword>
<evidence type="ECO:0000256" key="3">
    <source>
        <dbReference type="ARBA" id="ARBA00022741"/>
    </source>
</evidence>
<keyword evidence="12" id="KW-1185">Reference proteome</keyword>
<keyword evidence="5" id="KW-0067">ATP-binding</keyword>
<feature type="coiled-coil region" evidence="6">
    <location>
        <begin position="119"/>
        <end position="146"/>
    </location>
</feature>
<dbReference type="InterPro" id="IPR041118">
    <property type="entry name" value="Rx_N"/>
</dbReference>
<dbReference type="EMBL" id="JARPOI010000008">
    <property type="protein sequence ID" value="KAJ9174560.1"/>
    <property type="molecule type" value="Genomic_DNA"/>
</dbReference>
<feature type="domain" description="Disease resistance N-terminal" evidence="8">
    <location>
        <begin position="12"/>
        <end position="103"/>
    </location>
</feature>
<feature type="domain" description="Disease resistance protein winged helix" evidence="9">
    <location>
        <begin position="425"/>
        <end position="493"/>
    </location>
</feature>
<dbReference type="InterPro" id="IPR032675">
    <property type="entry name" value="LRR_dom_sf"/>
</dbReference>
<dbReference type="Gene3D" id="1.20.5.4130">
    <property type="match status" value="1"/>
</dbReference>
<evidence type="ECO:0000259" key="9">
    <source>
        <dbReference type="Pfam" id="PF23559"/>
    </source>
</evidence>
<gene>
    <name evidence="11" type="ORF">P3X46_013195</name>
</gene>
<dbReference type="InterPro" id="IPR036388">
    <property type="entry name" value="WH-like_DNA-bd_sf"/>
</dbReference>
<dbReference type="InterPro" id="IPR002182">
    <property type="entry name" value="NB-ARC"/>
</dbReference>
<evidence type="ECO:0000259" key="8">
    <source>
        <dbReference type="Pfam" id="PF18052"/>
    </source>
</evidence>
<keyword evidence="1" id="KW-0433">Leucine-rich repeat</keyword>
<dbReference type="PANTHER" id="PTHR36766">
    <property type="entry name" value="PLANT BROAD-SPECTRUM MILDEW RESISTANCE PROTEIN RPW8"/>
    <property type="match status" value="1"/>
</dbReference>
<feature type="domain" description="NB-ARC" evidence="7">
    <location>
        <begin position="175"/>
        <end position="340"/>
    </location>
</feature>